<sequence length="113" mass="12573">MSNTTPNENGFEAEGGKRSEAELEAQVAKLREDMSGLAETLKSLAGERADSAKRQAFALRDDVRETGERYFRQAQETASELEEQVSERVRAEPIKAVLIAAAVGYFYARIFKN</sequence>
<proteinExistence type="predicted"/>
<feature type="region of interest" description="Disordered" evidence="1">
    <location>
        <begin position="1"/>
        <end position="20"/>
    </location>
</feature>
<protein>
    <submittedName>
        <fullName evidence="2">YqjD family protein</fullName>
    </submittedName>
</protein>
<dbReference type="Proteomes" id="UP001597371">
    <property type="component" value="Unassembled WGS sequence"/>
</dbReference>
<dbReference type="RefSeq" id="WP_209735731.1">
    <property type="nucleotide sequence ID" value="NZ_CP072611.1"/>
</dbReference>
<evidence type="ECO:0000313" key="3">
    <source>
        <dbReference type="Proteomes" id="UP001597371"/>
    </source>
</evidence>
<evidence type="ECO:0000313" key="2">
    <source>
        <dbReference type="EMBL" id="MFD2236323.1"/>
    </source>
</evidence>
<gene>
    <name evidence="2" type="ORF">ACFSKQ_02455</name>
</gene>
<evidence type="ECO:0000256" key="1">
    <source>
        <dbReference type="SAM" id="MobiDB-lite"/>
    </source>
</evidence>
<dbReference type="EMBL" id="JBHUIJ010000002">
    <property type="protein sequence ID" value="MFD2236323.1"/>
    <property type="molecule type" value="Genomic_DNA"/>
</dbReference>
<accession>A0ABW5CJY9</accession>
<name>A0ABW5CJY9_9HYPH</name>
<comment type="caution">
    <text evidence="2">The sequence shown here is derived from an EMBL/GenBank/DDBJ whole genome shotgun (WGS) entry which is preliminary data.</text>
</comment>
<keyword evidence="3" id="KW-1185">Reference proteome</keyword>
<organism evidence="2 3">
    <name type="scientific">Aureimonas populi</name>
    <dbReference type="NCBI Taxonomy" id="1701758"/>
    <lineage>
        <taxon>Bacteria</taxon>
        <taxon>Pseudomonadati</taxon>
        <taxon>Pseudomonadota</taxon>
        <taxon>Alphaproteobacteria</taxon>
        <taxon>Hyphomicrobiales</taxon>
        <taxon>Aurantimonadaceae</taxon>
        <taxon>Aureimonas</taxon>
    </lineage>
</organism>
<dbReference type="SUPFAM" id="SSF58113">
    <property type="entry name" value="Apolipoprotein A-I"/>
    <property type="match status" value="1"/>
</dbReference>
<reference evidence="3" key="1">
    <citation type="journal article" date="2019" name="Int. J. Syst. Evol. Microbiol.">
        <title>The Global Catalogue of Microorganisms (GCM) 10K type strain sequencing project: providing services to taxonomists for standard genome sequencing and annotation.</title>
        <authorList>
            <consortium name="The Broad Institute Genomics Platform"/>
            <consortium name="The Broad Institute Genome Sequencing Center for Infectious Disease"/>
            <person name="Wu L."/>
            <person name="Ma J."/>
        </authorList>
    </citation>
    <scope>NUCLEOTIDE SEQUENCE [LARGE SCALE GENOMIC DNA]</scope>
    <source>
        <strain evidence="3">ZS-35-S2</strain>
    </source>
</reference>